<reference evidence="2" key="1">
    <citation type="journal article" date="2007" name="Int. J. Syst. Evol. Microbiol.">
        <title>Luteimonas composti sp. nov., a moderately thermophilic bacterium isolated from food waste.</title>
        <authorList>
            <person name="Young C.C."/>
            <person name="Kampfer P."/>
            <person name="Chen W.M."/>
            <person name="Yen W.S."/>
            <person name="Arun A.B."/>
            <person name="Lai W.A."/>
            <person name="Shen F.T."/>
            <person name="Rekha P.D."/>
            <person name="Lin K.Y."/>
            <person name="Chou J.H."/>
        </authorList>
    </citation>
    <scope>NUCLEOTIDE SEQUENCE</scope>
    <source>
        <strain evidence="2">CC-YY355</strain>
    </source>
</reference>
<evidence type="ECO:0000313" key="2">
    <source>
        <dbReference type="EMBL" id="MDH7452839.1"/>
    </source>
</evidence>
<proteinExistence type="predicted"/>
<protein>
    <submittedName>
        <fullName evidence="2">Uncharacterized protein</fullName>
    </submittedName>
</protein>
<reference evidence="2" key="2">
    <citation type="submission" date="2023-04" db="EMBL/GenBank/DDBJ databases">
        <authorList>
            <person name="Sun J.-Q."/>
        </authorList>
    </citation>
    <scope>NUCLEOTIDE SEQUENCE</scope>
    <source>
        <strain evidence="2">CC-YY355</strain>
    </source>
</reference>
<evidence type="ECO:0000313" key="3">
    <source>
        <dbReference type="Proteomes" id="UP001160550"/>
    </source>
</evidence>
<organism evidence="2 3">
    <name type="scientific">Luteimonas composti</name>
    <dbReference type="NCBI Taxonomy" id="398257"/>
    <lineage>
        <taxon>Bacteria</taxon>
        <taxon>Pseudomonadati</taxon>
        <taxon>Pseudomonadota</taxon>
        <taxon>Gammaproteobacteria</taxon>
        <taxon>Lysobacterales</taxon>
        <taxon>Lysobacteraceae</taxon>
        <taxon>Luteimonas</taxon>
    </lineage>
</organism>
<accession>A0ABT6MQC9</accession>
<gene>
    <name evidence="2" type="ORF">QF205_07050</name>
</gene>
<sequence length="555" mass="61686">MAFPYKSLQDAGVDVAAAVHENFLNNFSKGHFKSVPNLYKGGVDFNEFESRVTVGYKIQEALTFNLKQIPQSKIKNVLLSHYKDAKKSTNAETYLDAFAPPNVELTGKKVEVTITVFKGHTNDVDFSIGFNWSIDARCLIYFKEYSSEKKAIRLEAIRVAFSKSEPELLKEIVGKLKRVLPQPVESTGKTSTVSASTHNHKKDKKGTASAISSNDEWCTKLEKLFLFLVNQVLAIQFTNFVNEWELPRAIEISDGASISPSLLSVDDNYLIVGAQVNYIPSQAVTEIHTAVASLLDEFNDQYRQEFSGMTDDDFYGWKPEKSQSLNWLKSREVEAQKKAAGSGQKLAKKAFDKNLLLLANDRLFDAVAKSELKASGSSSYGKKLDHLVKAEAGWWYTVGPASASVIKGGIQVEAAAEVGGYVRGCVPDLDPKNWGDWRCEGICIKLGLKDFGIQARPSFDNDGVYFRFSLKSGSAITFGFCDAPGWLNDLLGWISALFTRALLSVISTLVSLFKFKIVDYPEHFPGTGLEWKPRLNQKPENQLTFLEFSGDPSFT</sequence>
<feature type="region of interest" description="Disordered" evidence="1">
    <location>
        <begin position="186"/>
        <end position="207"/>
    </location>
</feature>
<dbReference type="EMBL" id="JARYGX010000013">
    <property type="protein sequence ID" value="MDH7452839.1"/>
    <property type="molecule type" value="Genomic_DNA"/>
</dbReference>
<evidence type="ECO:0000256" key="1">
    <source>
        <dbReference type="SAM" id="MobiDB-lite"/>
    </source>
</evidence>
<dbReference type="Proteomes" id="UP001160550">
    <property type="component" value="Unassembled WGS sequence"/>
</dbReference>
<comment type="caution">
    <text evidence="2">The sequence shown here is derived from an EMBL/GenBank/DDBJ whole genome shotgun (WGS) entry which is preliminary data.</text>
</comment>
<dbReference type="RefSeq" id="WP_280942034.1">
    <property type="nucleotide sequence ID" value="NZ_JARYGX010000013.1"/>
</dbReference>
<feature type="compositionally biased region" description="Polar residues" evidence="1">
    <location>
        <begin position="186"/>
        <end position="197"/>
    </location>
</feature>
<name>A0ABT6MQC9_9GAMM</name>
<keyword evidence="3" id="KW-1185">Reference proteome</keyword>